<dbReference type="Proteomes" id="UP000179880">
    <property type="component" value="Unassembled WGS sequence"/>
</dbReference>
<dbReference type="PANTHER" id="PTHR15004:SF0">
    <property type="entry name" value="GLUTAMYL-TRNA(GLN) AMIDOTRANSFERASE SUBUNIT C, MITOCHONDRIAL"/>
    <property type="match status" value="1"/>
</dbReference>
<organism evidence="1 2">
    <name type="scientific">Candidatus Nomurabacteria bacterium RIFCSPHIGHO2_02_FULL_42_24</name>
    <dbReference type="NCBI Taxonomy" id="1801757"/>
    <lineage>
        <taxon>Bacteria</taxon>
        <taxon>Candidatus Nomuraibacteriota</taxon>
    </lineage>
</organism>
<dbReference type="SUPFAM" id="SSF141000">
    <property type="entry name" value="Glu-tRNAGln amidotransferase C subunit"/>
    <property type="match status" value="1"/>
</dbReference>
<reference evidence="1 2" key="1">
    <citation type="journal article" date="2016" name="Nat. Commun.">
        <title>Thousands of microbial genomes shed light on interconnected biogeochemical processes in an aquifer system.</title>
        <authorList>
            <person name="Anantharaman K."/>
            <person name="Brown C.T."/>
            <person name="Hug L.A."/>
            <person name="Sharon I."/>
            <person name="Castelle C.J."/>
            <person name="Probst A.J."/>
            <person name="Thomas B.C."/>
            <person name="Singh A."/>
            <person name="Wilkins M.J."/>
            <person name="Karaoz U."/>
            <person name="Brodie E.L."/>
            <person name="Williams K.H."/>
            <person name="Hubbard S.S."/>
            <person name="Banfield J.F."/>
        </authorList>
    </citation>
    <scope>NUCLEOTIDE SEQUENCE [LARGE SCALE GENOMIC DNA]</scope>
</reference>
<dbReference type="PANTHER" id="PTHR15004">
    <property type="entry name" value="GLUTAMYL-TRNA(GLN) AMIDOTRANSFERASE SUBUNIT C, MITOCHONDRIAL"/>
    <property type="match status" value="1"/>
</dbReference>
<proteinExistence type="predicted"/>
<dbReference type="InterPro" id="IPR036113">
    <property type="entry name" value="Asp/Glu-ADT_sf_sub_c"/>
</dbReference>
<dbReference type="GO" id="GO:0006450">
    <property type="term" value="P:regulation of translational fidelity"/>
    <property type="evidence" value="ECO:0007669"/>
    <property type="project" value="InterPro"/>
</dbReference>
<dbReference type="Gene3D" id="1.10.20.60">
    <property type="entry name" value="Glu-tRNAGln amidotransferase C subunit, N-terminal domain"/>
    <property type="match status" value="1"/>
</dbReference>
<accession>A0A1F6WLW0</accession>
<name>A0A1F6WLW0_9BACT</name>
<dbReference type="InterPro" id="IPR003837">
    <property type="entry name" value="GatC"/>
</dbReference>
<dbReference type="Pfam" id="PF02686">
    <property type="entry name" value="GatC"/>
    <property type="match status" value="1"/>
</dbReference>
<dbReference type="NCBIfam" id="TIGR00135">
    <property type="entry name" value="gatC"/>
    <property type="match status" value="1"/>
</dbReference>
<dbReference type="GO" id="GO:0070681">
    <property type="term" value="P:glutaminyl-tRNAGln biosynthesis via transamidation"/>
    <property type="evidence" value="ECO:0007669"/>
    <property type="project" value="TreeGrafter"/>
</dbReference>
<gene>
    <name evidence="1" type="ORF">A3B93_02225</name>
</gene>
<dbReference type="EMBL" id="MFUH01000001">
    <property type="protein sequence ID" value="OGI82867.1"/>
    <property type="molecule type" value="Genomic_DNA"/>
</dbReference>
<sequence length="98" mass="11112">MELKDVEKLAELARIEMSSEEKANMLKDFKSILGYVDQIQSVDLSTNSSVEKLDKINIFREDVLSTSDSQEDKDPINTFVSIAPQKQDGYIKVKKILS</sequence>
<dbReference type="AlphaFoldDB" id="A0A1F6WLW0"/>
<evidence type="ECO:0000313" key="2">
    <source>
        <dbReference type="Proteomes" id="UP000179880"/>
    </source>
</evidence>
<comment type="caution">
    <text evidence="1">The sequence shown here is derived from an EMBL/GenBank/DDBJ whole genome shotgun (WGS) entry which is preliminary data.</text>
</comment>
<evidence type="ECO:0008006" key="3">
    <source>
        <dbReference type="Google" id="ProtNLM"/>
    </source>
</evidence>
<evidence type="ECO:0000313" key="1">
    <source>
        <dbReference type="EMBL" id="OGI82867.1"/>
    </source>
</evidence>
<protein>
    <recommendedName>
        <fullName evidence="3">Asp/Glu-ADT subunit C</fullName>
    </recommendedName>
</protein>